<reference evidence="1" key="1">
    <citation type="submission" date="2014-09" db="EMBL/GenBank/DDBJ databases">
        <authorList>
            <person name="Magalhaes I.L.F."/>
            <person name="Oliveira U."/>
            <person name="Santos F.R."/>
            <person name="Vidigal T.H.D.A."/>
            <person name="Brescovit A.D."/>
            <person name="Santos A.J."/>
        </authorList>
    </citation>
    <scope>NUCLEOTIDE SEQUENCE</scope>
    <source>
        <tissue evidence="1">Shoot tissue taken approximately 20 cm above the soil surface</tissue>
    </source>
</reference>
<accession>A0A0A9FQQ9</accession>
<reference evidence="1" key="2">
    <citation type="journal article" date="2015" name="Data Brief">
        <title>Shoot transcriptome of the giant reed, Arundo donax.</title>
        <authorList>
            <person name="Barrero R.A."/>
            <person name="Guerrero F.D."/>
            <person name="Moolhuijzen P."/>
            <person name="Goolsby J.A."/>
            <person name="Tidwell J."/>
            <person name="Bellgard S.E."/>
            <person name="Bellgard M.I."/>
        </authorList>
    </citation>
    <scope>NUCLEOTIDE SEQUENCE</scope>
    <source>
        <tissue evidence="1">Shoot tissue taken approximately 20 cm above the soil surface</tissue>
    </source>
</reference>
<dbReference type="EMBL" id="GBRH01182726">
    <property type="protein sequence ID" value="JAE15170.1"/>
    <property type="molecule type" value="Transcribed_RNA"/>
</dbReference>
<sequence length="60" mass="7052">MFCVKIHQLARVRDSRLSPSFVVLNRGYPRIMLYTSSNVSEAYNNTNKTCKYKLQLNIIR</sequence>
<dbReference type="AlphaFoldDB" id="A0A0A9FQQ9"/>
<protein>
    <submittedName>
        <fullName evidence="1">Uncharacterized protein</fullName>
    </submittedName>
</protein>
<organism evidence="1">
    <name type="scientific">Arundo donax</name>
    <name type="common">Giant reed</name>
    <name type="synonym">Donax arundinaceus</name>
    <dbReference type="NCBI Taxonomy" id="35708"/>
    <lineage>
        <taxon>Eukaryota</taxon>
        <taxon>Viridiplantae</taxon>
        <taxon>Streptophyta</taxon>
        <taxon>Embryophyta</taxon>
        <taxon>Tracheophyta</taxon>
        <taxon>Spermatophyta</taxon>
        <taxon>Magnoliopsida</taxon>
        <taxon>Liliopsida</taxon>
        <taxon>Poales</taxon>
        <taxon>Poaceae</taxon>
        <taxon>PACMAD clade</taxon>
        <taxon>Arundinoideae</taxon>
        <taxon>Arundineae</taxon>
        <taxon>Arundo</taxon>
    </lineage>
</organism>
<evidence type="ECO:0000313" key="1">
    <source>
        <dbReference type="EMBL" id="JAE15170.1"/>
    </source>
</evidence>
<name>A0A0A9FQQ9_ARUDO</name>
<proteinExistence type="predicted"/>